<dbReference type="InterPro" id="IPR012944">
    <property type="entry name" value="SusD_RagB_dom"/>
</dbReference>
<feature type="domain" description="RagB/SusD" evidence="7">
    <location>
        <begin position="103"/>
        <end position="297"/>
    </location>
</feature>
<comment type="similarity">
    <text evidence="2">Belongs to the SusD family.</text>
</comment>
<comment type="subcellular location">
    <subcellularLocation>
        <location evidence="1">Cell outer membrane</location>
    </subcellularLocation>
</comment>
<dbReference type="Gene3D" id="1.25.40.390">
    <property type="match status" value="1"/>
</dbReference>
<comment type="caution">
    <text evidence="8">The sequence shown here is derived from an EMBL/GenBank/DDBJ whole genome shotgun (WGS) entry which is preliminary data.</text>
</comment>
<evidence type="ECO:0000256" key="2">
    <source>
        <dbReference type="ARBA" id="ARBA00006275"/>
    </source>
</evidence>
<accession>A0ABV5J9Q2</accession>
<dbReference type="InterPro" id="IPR011990">
    <property type="entry name" value="TPR-like_helical_dom_sf"/>
</dbReference>
<keyword evidence="9" id="KW-1185">Reference proteome</keyword>
<evidence type="ECO:0000256" key="1">
    <source>
        <dbReference type="ARBA" id="ARBA00004442"/>
    </source>
</evidence>
<dbReference type="Proteomes" id="UP001589654">
    <property type="component" value="Unassembled WGS sequence"/>
</dbReference>
<keyword evidence="4" id="KW-0472">Membrane</keyword>
<evidence type="ECO:0000313" key="9">
    <source>
        <dbReference type="Proteomes" id="UP001589654"/>
    </source>
</evidence>
<evidence type="ECO:0000256" key="6">
    <source>
        <dbReference type="SAM" id="MobiDB-lite"/>
    </source>
</evidence>
<dbReference type="EMBL" id="JBHMEW010000068">
    <property type="protein sequence ID" value="MFB9213416.1"/>
    <property type="molecule type" value="Genomic_DNA"/>
</dbReference>
<evidence type="ECO:0000256" key="3">
    <source>
        <dbReference type="ARBA" id="ARBA00022729"/>
    </source>
</evidence>
<gene>
    <name evidence="8" type="ORF">ACFFUR_16490</name>
</gene>
<keyword evidence="3" id="KW-0732">Signal</keyword>
<feature type="region of interest" description="Disordered" evidence="6">
    <location>
        <begin position="310"/>
        <end position="346"/>
    </location>
</feature>
<evidence type="ECO:0000259" key="7">
    <source>
        <dbReference type="Pfam" id="PF07980"/>
    </source>
</evidence>
<evidence type="ECO:0000256" key="4">
    <source>
        <dbReference type="ARBA" id="ARBA00023136"/>
    </source>
</evidence>
<name>A0ABV5J9Q2_9BACT</name>
<organism evidence="8 9">
    <name type="scientific">Echinicola jeungdonensis</name>
    <dbReference type="NCBI Taxonomy" id="709343"/>
    <lineage>
        <taxon>Bacteria</taxon>
        <taxon>Pseudomonadati</taxon>
        <taxon>Bacteroidota</taxon>
        <taxon>Cytophagia</taxon>
        <taxon>Cytophagales</taxon>
        <taxon>Cyclobacteriaceae</taxon>
        <taxon>Echinicola</taxon>
    </lineage>
</organism>
<dbReference type="Pfam" id="PF07980">
    <property type="entry name" value="SusD_RagB"/>
    <property type="match status" value="1"/>
</dbReference>
<proteinExistence type="inferred from homology"/>
<evidence type="ECO:0000256" key="5">
    <source>
        <dbReference type="ARBA" id="ARBA00023237"/>
    </source>
</evidence>
<protein>
    <submittedName>
        <fullName evidence="8">RagB/SusD family nutrient uptake outer membrane protein</fullName>
    </submittedName>
</protein>
<dbReference type="SUPFAM" id="SSF48452">
    <property type="entry name" value="TPR-like"/>
    <property type="match status" value="1"/>
</dbReference>
<reference evidence="8 9" key="1">
    <citation type="submission" date="2024-09" db="EMBL/GenBank/DDBJ databases">
        <authorList>
            <person name="Sun Q."/>
            <person name="Mori K."/>
        </authorList>
    </citation>
    <scope>NUCLEOTIDE SEQUENCE [LARGE SCALE GENOMIC DNA]</scope>
    <source>
        <strain evidence="8 9">CECT 7682</strain>
    </source>
</reference>
<sequence length="346" mass="40329">MIDDYDFELFDDYTALWHIDNSEGSTNSEMIYYVNYSENNLINTSDDEFDGNTEANAFRQEGGNQLHLMFTPRYDFHSGMVLDIINSIGFQRYACTRRYLELFNSDIDQRYQGTFKEVWYANGGDVGQYVDMVQGDTAIYWSYKDLSEEFKASKATKYEVMDINDLYNPDGSLTDFRNFIEMHKHNSTTDRDAIFEFRSKRDAFVIRIAEMYMIVAEAAMQAGNMTEAVEYMNMLRRNRAKDGFETQMEISAADMDMDFILEERGRELGGELLRWFDLKRTGKLIEYVRMYNTDADDNIMDFHRLRPIPQSHLDGSPIEKNFNKTPVGTSSESKGKGHEYGLFSFS</sequence>
<evidence type="ECO:0000313" key="8">
    <source>
        <dbReference type="EMBL" id="MFB9213416.1"/>
    </source>
</evidence>
<keyword evidence="5" id="KW-0998">Cell outer membrane</keyword>
<feature type="compositionally biased region" description="Polar residues" evidence="6">
    <location>
        <begin position="323"/>
        <end position="332"/>
    </location>
</feature>